<feature type="compositionally biased region" description="Gly residues" evidence="7">
    <location>
        <begin position="194"/>
        <end position="212"/>
    </location>
</feature>
<dbReference type="GO" id="GO:0000340">
    <property type="term" value="F:RNA 7-methylguanosine cap binding"/>
    <property type="evidence" value="ECO:0007669"/>
    <property type="project" value="TreeGrafter"/>
</dbReference>
<dbReference type="InterPro" id="IPR001040">
    <property type="entry name" value="TIF_eIF_4E"/>
</dbReference>
<evidence type="ECO:0000313" key="12">
    <source>
        <dbReference type="Proteomes" id="UP000305196"/>
    </source>
</evidence>
<evidence type="ECO:0000256" key="5">
    <source>
        <dbReference type="ARBA" id="ARBA00022917"/>
    </source>
</evidence>
<comment type="similarity">
    <text evidence="1 6">Belongs to the eukaryotic initiation factor 4E family.</text>
</comment>
<dbReference type="OrthoDB" id="590761at2759"/>
<feature type="compositionally biased region" description="Polar residues" evidence="7">
    <location>
        <begin position="283"/>
        <end position="310"/>
    </location>
</feature>
<dbReference type="AlphaFoldDB" id="A0A1G4H6N3"/>
<proteinExistence type="inferred from homology"/>
<dbReference type="PANTHER" id="PTHR11960:SF8">
    <property type="entry name" value="EUKARYOTIC TRANSLATION INITIATION FACTOR 4E1-RELATED"/>
    <property type="match status" value="1"/>
</dbReference>
<feature type="compositionally biased region" description="Basic and acidic residues" evidence="7">
    <location>
        <begin position="166"/>
        <end position="181"/>
    </location>
</feature>
<dbReference type="GO" id="GO:0003743">
    <property type="term" value="F:translation initiation factor activity"/>
    <property type="evidence" value="ECO:0007669"/>
    <property type="project" value="UniProtKB-KW"/>
</dbReference>
<organism evidence="9 12">
    <name type="scientific">Plasmodium vivax</name>
    <name type="common">malaria parasite P. vivax</name>
    <dbReference type="NCBI Taxonomy" id="5855"/>
    <lineage>
        <taxon>Eukaryota</taxon>
        <taxon>Sar</taxon>
        <taxon>Alveolata</taxon>
        <taxon>Apicomplexa</taxon>
        <taxon>Aconoidasida</taxon>
        <taxon>Haemosporida</taxon>
        <taxon>Plasmodiidae</taxon>
        <taxon>Plasmodium</taxon>
        <taxon>Plasmodium (Plasmodium)</taxon>
    </lineage>
</organism>
<feature type="compositionally biased region" description="Acidic residues" evidence="7">
    <location>
        <begin position="118"/>
        <end position="127"/>
    </location>
</feature>
<dbReference type="InterPro" id="IPR023398">
    <property type="entry name" value="TIF_eIF4e-like"/>
</dbReference>
<evidence type="ECO:0000256" key="6">
    <source>
        <dbReference type="RuleBase" id="RU004374"/>
    </source>
</evidence>
<feature type="compositionally biased region" description="Basic residues" evidence="7">
    <location>
        <begin position="324"/>
        <end position="334"/>
    </location>
</feature>
<sequence length="679" mass="76712">MKENLECVNNIELAETEKEKKQKQKEKKKEKQKEKQKQRDKQTDKQTDKQKDKPTDKQTDKQPLKQPEGKAKNDDLSPNDESGAPKKCEPAKNGKPGNKGTKLKNKKNVHKESRTNGGDEDDGDDDNERNSGSNSANSSGSNRGSNEVGRCELIEKSNTFTVVGKGKREPKSRSDDGKESKGSSTCGGATPSGTGSGTGSGIGSGTGSGTGSAIGSSKGVQKANAHGGKAGKKKKEMNKENQKGNNKKNAPEKKNGTTNAPNTNSNELAKDKINVHKKGAKETNGNENGIHSNSVAEGKTTISSATNGENSGKKKNATEQKNKANSKKGAKKNKQKNENYLQNTWVFLFDKENRKYYEQYVNGLVSLETFNTIEKFYKNYKYMKSPSSIKEYYNIYLFKHNYKPIYEEYSNGFICIIKNDHCFRDNVADLIWEKMVLLAIGEEFNLVDLSGIQLCIRENEIFFKIWMKNYSNYIKNILTKRVNELLDLPPNTSIITKILSNVYYNRKNANLKDKNEKGKKPYNKNNKPVEYPPSRKDFFKLKNYGAVLAPPNYGIGNYNFYKNNLDMNLFYLYNQQGIPNPPYLYYPLNMYHQHYSNGYPDFMYEYNLGYPMEGFNNNSIDNEMHAENNFGCNQLNGVASGEKKNKFDYVTKNKEYKKHFAYSSNTNENFEDSKSSTCI</sequence>
<feature type="region of interest" description="Disordered" evidence="7">
    <location>
        <begin position="1"/>
        <end position="335"/>
    </location>
</feature>
<dbReference type="Proteomes" id="UP000305196">
    <property type="component" value="Chromosome 2"/>
</dbReference>
<dbReference type="Proteomes" id="UP000779233">
    <property type="component" value="Unassembled WGS sequence"/>
</dbReference>
<name>A0A1G4H6N3_PLAVI</name>
<dbReference type="VEuPathDB" id="PlasmoDB:PVW1_020011000"/>
<keyword evidence="2 6" id="KW-0396">Initiation factor</keyword>
<evidence type="ECO:0000256" key="2">
    <source>
        <dbReference type="ARBA" id="ARBA00022540"/>
    </source>
</evidence>
<evidence type="ECO:0000256" key="4">
    <source>
        <dbReference type="ARBA" id="ARBA00022884"/>
    </source>
</evidence>
<keyword evidence="3" id="KW-0810">Translation regulation</keyword>
<feature type="compositionally biased region" description="Low complexity" evidence="7">
    <location>
        <begin position="182"/>
        <end position="193"/>
    </location>
</feature>
<dbReference type="Gene3D" id="3.30.760.10">
    <property type="entry name" value="RNA Cap, Translation Initiation Factor Eif4e"/>
    <property type="match status" value="1"/>
</dbReference>
<evidence type="ECO:0000313" key="10">
    <source>
        <dbReference type="EMBL" id="VUZ93267.1"/>
    </source>
</evidence>
<dbReference type="PANTHER" id="PTHR11960">
    <property type="entry name" value="EUKARYOTIC TRANSLATION INITIATION FACTOR 4E RELATED"/>
    <property type="match status" value="1"/>
</dbReference>
<dbReference type="VEuPathDB" id="PlasmoDB:PVX_081215"/>
<feature type="compositionally biased region" description="Polar residues" evidence="7">
    <location>
        <begin position="256"/>
        <end position="267"/>
    </location>
</feature>
<feature type="compositionally biased region" description="Low complexity" evidence="7">
    <location>
        <begin position="213"/>
        <end position="227"/>
    </location>
</feature>
<dbReference type="Pfam" id="PF01652">
    <property type="entry name" value="IF4E"/>
    <property type="match status" value="1"/>
</dbReference>
<evidence type="ECO:0000313" key="11">
    <source>
        <dbReference type="Proteomes" id="UP000220605"/>
    </source>
</evidence>
<accession>A0A1G4H6N3</accession>
<feature type="compositionally biased region" description="Low complexity" evidence="7">
    <location>
        <begin position="130"/>
        <end position="147"/>
    </location>
</feature>
<dbReference type="EMBL" id="LT615257">
    <property type="protein sequence ID" value="SCO70578.1"/>
    <property type="molecule type" value="Genomic_DNA"/>
</dbReference>
<evidence type="ECO:0000256" key="1">
    <source>
        <dbReference type="ARBA" id="ARBA00009860"/>
    </source>
</evidence>
<dbReference type="EMBL" id="LT635613">
    <property type="protein sequence ID" value="VUZ93267.1"/>
    <property type="molecule type" value="Genomic_DNA"/>
</dbReference>
<feature type="compositionally biased region" description="Basic and acidic residues" evidence="7">
    <location>
        <begin position="27"/>
        <end position="75"/>
    </location>
</feature>
<evidence type="ECO:0000313" key="9">
    <source>
        <dbReference type="EMBL" id="SCO70578.1"/>
    </source>
</evidence>
<dbReference type="VEuPathDB" id="PlasmoDB:PVPAM_020010900"/>
<protein>
    <submittedName>
        <fullName evidence="8">(malaria parasite P. vivax) hypothetical protein</fullName>
    </submittedName>
    <submittedName>
        <fullName evidence="9">Eukaryotic translation initiation factor 4E, putative</fullName>
    </submittedName>
</protein>
<keyword evidence="5 6" id="KW-0648">Protein biosynthesis</keyword>
<evidence type="ECO:0000313" key="8">
    <source>
        <dbReference type="EMBL" id="CAG9483924.1"/>
    </source>
</evidence>
<dbReference type="GO" id="GO:0006417">
    <property type="term" value="P:regulation of translation"/>
    <property type="evidence" value="ECO:0007669"/>
    <property type="project" value="UniProtKB-KW"/>
</dbReference>
<dbReference type="GO" id="GO:0016281">
    <property type="term" value="C:eukaryotic translation initiation factor 4F complex"/>
    <property type="evidence" value="ECO:0007669"/>
    <property type="project" value="TreeGrafter"/>
</dbReference>
<reference evidence="11 12" key="1">
    <citation type="submission" date="2016-07" db="EMBL/GenBank/DDBJ databases">
        <authorList>
            <consortium name="Pathogen Informatics"/>
        </authorList>
    </citation>
    <scope>NUCLEOTIDE SEQUENCE [LARGE SCALE GENOMIC DNA]</scope>
    <source>
        <strain evidence="8">PvW1</strain>
    </source>
</reference>
<dbReference type="VEuPathDB" id="PlasmoDB:PVP01_0203400"/>
<keyword evidence="4 6" id="KW-0694">RNA-binding</keyword>
<evidence type="ECO:0000256" key="7">
    <source>
        <dbReference type="SAM" id="MobiDB-lite"/>
    </source>
</evidence>
<dbReference type="SUPFAM" id="SSF55418">
    <property type="entry name" value="eIF4e-like"/>
    <property type="match status" value="1"/>
</dbReference>
<dbReference type="EMBL" id="CAJZCX010000015">
    <property type="protein sequence ID" value="CAG9483924.1"/>
    <property type="molecule type" value="Genomic_DNA"/>
</dbReference>
<evidence type="ECO:0000256" key="3">
    <source>
        <dbReference type="ARBA" id="ARBA00022845"/>
    </source>
</evidence>
<dbReference type="Proteomes" id="UP000220605">
    <property type="component" value="Chromosome 2"/>
</dbReference>
<feature type="compositionally biased region" description="Basic and acidic residues" evidence="7">
    <location>
        <begin position="83"/>
        <end position="92"/>
    </location>
</feature>
<gene>
    <name evidence="9" type="ORF">PVC01_020008300</name>
    <name evidence="10" type="ORF">PVP01_0203400</name>
    <name evidence="8" type="ORF">PVW1_020011000</name>
</gene>